<evidence type="ECO:0000313" key="1">
    <source>
        <dbReference type="EMBL" id="SVA94790.1"/>
    </source>
</evidence>
<sequence length="56" mass="6339">MPSAEKPKRINVRRPDIMEKVKAEVVTHYRSELVEHIHANGCTFAHGSTGIRLAKE</sequence>
<name>A0A381ZZW2_9ZZZZ</name>
<organism evidence="1">
    <name type="scientific">marine metagenome</name>
    <dbReference type="NCBI Taxonomy" id="408172"/>
    <lineage>
        <taxon>unclassified sequences</taxon>
        <taxon>metagenomes</taxon>
        <taxon>ecological metagenomes</taxon>
    </lineage>
</organism>
<dbReference type="AlphaFoldDB" id="A0A381ZZW2"/>
<protein>
    <submittedName>
        <fullName evidence="1">Uncharacterized protein</fullName>
    </submittedName>
</protein>
<gene>
    <name evidence="1" type="ORF">METZ01_LOCUS147644</name>
</gene>
<feature type="non-terminal residue" evidence="1">
    <location>
        <position position="56"/>
    </location>
</feature>
<reference evidence="1" key="1">
    <citation type="submission" date="2018-05" db="EMBL/GenBank/DDBJ databases">
        <authorList>
            <person name="Lanie J.A."/>
            <person name="Ng W.-L."/>
            <person name="Kazmierczak K.M."/>
            <person name="Andrzejewski T.M."/>
            <person name="Davidsen T.M."/>
            <person name="Wayne K.J."/>
            <person name="Tettelin H."/>
            <person name="Glass J.I."/>
            <person name="Rusch D."/>
            <person name="Podicherti R."/>
            <person name="Tsui H.-C.T."/>
            <person name="Winkler M.E."/>
        </authorList>
    </citation>
    <scope>NUCLEOTIDE SEQUENCE</scope>
</reference>
<accession>A0A381ZZW2</accession>
<dbReference type="EMBL" id="UINC01023336">
    <property type="protein sequence ID" value="SVA94790.1"/>
    <property type="molecule type" value="Genomic_DNA"/>
</dbReference>
<proteinExistence type="predicted"/>